<dbReference type="Pfam" id="PF00250">
    <property type="entry name" value="Forkhead"/>
    <property type="match status" value="1"/>
</dbReference>
<comment type="subcellular location">
    <subcellularLocation>
        <location evidence="1 4">Nucleus</location>
    </subcellularLocation>
</comment>
<keyword evidence="2 4" id="KW-0238">DNA-binding</keyword>
<evidence type="ECO:0000256" key="4">
    <source>
        <dbReference type="PROSITE-ProRule" id="PRU00089"/>
    </source>
</evidence>
<feature type="compositionally biased region" description="Low complexity" evidence="5">
    <location>
        <begin position="356"/>
        <end position="375"/>
    </location>
</feature>
<evidence type="ECO:0000256" key="3">
    <source>
        <dbReference type="ARBA" id="ARBA00023242"/>
    </source>
</evidence>
<feature type="region of interest" description="Disordered" evidence="5">
    <location>
        <begin position="274"/>
        <end position="312"/>
    </location>
</feature>
<dbReference type="PRINTS" id="PR00053">
    <property type="entry name" value="FORKHEAD"/>
</dbReference>
<name>A0A811L9Z8_9BILA</name>
<dbReference type="SMART" id="SM00339">
    <property type="entry name" value="FH"/>
    <property type="match status" value="1"/>
</dbReference>
<dbReference type="EMBL" id="CAJFCW020000005">
    <property type="protein sequence ID" value="CAG9121826.1"/>
    <property type="molecule type" value="Genomic_DNA"/>
</dbReference>
<dbReference type="FunFam" id="1.10.10.10:FF:000042">
    <property type="entry name" value="hepatocyte nuclear factor 3-beta"/>
    <property type="match status" value="1"/>
</dbReference>
<sequence>MNTDQLNSSMTNPLQSIGSTIPLLNNLQLQSTSNAAAMLDTSTLYPNGFQAMSSADYANQMMSTYTAPALNYQQYYGTGLGNASLYGQNAYGAYAADTVAALQQANAAYNFNIGQLNDTSAIPQSSSPLEDESSSSRRTIGPTRRGRNHEDGMVALTEQEFLKIQSSATGNYGTQKPQYSYISLISLAIQRSPNKRATLSEIYNFIMEYFPYYKNHLNKCSWQNSIRHSLSFNDCFMKIPRTPDKPGKGSFWTLHELCGDMFENGCYLRRQKRFKLPDNNKDSRRRKNRNKNNERQMYQQQQSIVKTEHEDENRMDEMKMIKTEEQNNQDQMGSPKMENTLQQPIPTSLPTSMLINNGPSPSSNPSQSLNQSENSFEIPNSIPMSSPSDQQTTVISSVGQFPMPTYQYNGFPNVYSNTAVDFQTQQALQSLGGGQNFSVTQLVDNNLDYYSSYGGLLNKPGANYAYSQHTVYSSNHPESEANL</sequence>
<dbReference type="EMBL" id="CAJFDH010000005">
    <property type="protein sequence ID" value="CAD5226147.1"/>
    <property type="molecule type" value="Genomic_DNA"/>
</dbReference>
<dbReference type="PROSITE" id="PS00658">
    <property type="entry name" value="FORK_HEAD_2"/>
    <property type="match status" value="1"/>
</dbReference>
<evidence type="ECO:0000256" key="1">
    <source>
        <dbReference type="ARBA" id="ARBA00004123"/>
    </source>
</evidence>
<feature type="region of interest" description="Disordered" evidence="5">
    <location>
        <begin position="325"/>
        <end position="391"/>
    </location>
</feature>
<feature type="compositionally biased region" description="Polar residues" evidence="5">
    <location>
        <begin position="326"/>
        <end position="355"/>
    </location>
</feature>
<dbReference type="PROSITE" id="PS50039">
    <property type="entry name" value="FORK_HEAD_3"/>
    <property type="match status" value="1"/>
</dbReference>
<feature type="DNA-binding region" description="Fork-head" evidence="4">
    <location>
        <begin position="176"/>
        <end position="272"/>
    </location>
</feature>
<dbReference type="InterPro" id="IPR036388">
    <property type="entry name" value="WH-like_DNA-bd_sf"/>
</dbReference>
<evidence type="ECO:0000256" key="5">
    <source>
        <dbReference type="SAM" id="MobiDB-lite"/>
    </source>
</evidence>
<evidence type="ECO:0000259" key="6">
    <source>
        <dbReference type="PROSITE" id="PS50039"/>
    </source>
</evidence>
<dbReference type="Proteomes" id="UP000614601">
    <property type="component" value="Unassembled WGS sequence"/>
</dbReference>
<dbReference type="PANTHER" id="PTHR11829:SF380">
    <property type="entry name" value="PROTEIN FORK HEAD"/>
    <property type="match status" value="1"/>
</dbReference>
<evidence type="ECO:0000313" key="8">
    <source>
        <dbReference type="Proteomes" id="UP000614601"/>
    </source>
</evidence>
<dbReference type="GO" id="GO:0009653">
    <property type="term" value="P:anatomical structure morphogenesis"/>
    <property type="evidence" value="ECO:0007669"/>
    <property type="project" value="TreeGrafter"/>
</dbReference>
<dbReference type="InterPro" id="IPR030456">
    <property type="entry name" value="TF_fork_head_CS_2"/>
</dbReference>
<reference evidence="7" key="1">
    <citation type="submission" date="2020-09" db="EMBL/GenBank/DDBJ databases">
        <authorList>
            <person name="Kikuchi T."/>
        </authorList>
    </citation>
    <scope>NUCLEOTIDE SEQUENCE</scope>
    <source>
        <strain evidence="7">SH1</strain>
    </source>
</reference>
<accession>A0A811L9Z8</accession>
<dbReference type="AlphaFoldDB" id="A0A811L9Z8"/>
<dbReference type="Proteomes" id="UP000783686">
    <property type="component" value="Unassembled WGS sequence"/>
</dbReference>
<feature type="compositionally biased region" description="Polar residues" evidence="5">
    <location>
        <begin position="382"/>
        <end position="391"/>
    </location>
</feature>
<proteinExistence type="predicted"/>
<dbReference type="OrthoDB" id="5954824at2759"/>
<keyword evidence="3 4" id="KW-0539">Nucleus</keyword>
<organism evidence="7 8">
    <name type="scientific">Bursaphelenchus okinawaensis</name>
    <dbReference type="NCBI Taxonomy" id="465554"/>
    <lineage>
        <taxon>Eukaryota</taxon>
        <taxon>Metazoa</taxon>
        <taxon>Ecdysozoa</taxon>
        <taxon>Nematoda</taxon>
        <taxon>Chromadorea</taxon>
        <taxon>Rhabditida</taxon>
        <taxon>Tylenchina</taxon>
        <taxon>Tylenchomorpha</taxon>
        <taxon>Aphelenchoidea</taxon>
        <taxon>Aphelenchoididae</taxon>
        <taxon>Bursaphelenchus</taxon>
    </lineage>
</organism>
<dbReference type="GO" id="GO:0000978">
    <property type="term" value="F:RNA polymerase II cis-regulatory region sequence-specific DNA binding"/>
    <property type="evidence" value="ECO:0007669"/>
    <property type="project" value="TreeGrafter"/>
</dbReference>
<feature type="compositionally biased region" description="Polar residues" evidence="5">
    <location>
        <begin position="296"/>
        <end position="305"/>
    </location>
</feature>
<feature type="domain" description="Fork-head" evidence="6">
    <location>
        <begin position="176"/>
        <end position="272"/>
    </location>
</feature>
<protein>
    <recommendedName>
        <fullName evidence="6">Fork-head domain-containing protein</fullName>
    </recommendedName>
</protein>
<dbReference type="InterPro" id="IPR036390">
    <property type="entry name" value="WH_DNA-bd_sf"/>
</dbReference>
<dbReference type="GO" id="GO:0000981">
    <property type="term" value="F:DNA-binding transcription factor activity, RNA polymerase II-specific"/>
    <property type="evidence" value="ECO:0007669"/>
    <property type="project" value="TreeGrafter"/>
</dbReference>
<comment type="caution">
    <text evidence="7">The sequence shown here is derived from an EMBL/GenBank/DDBJ whole genome shotgun (WGS) entry which is preliminary data.</text>
</comment>
<dbReference type="InterPro" id="IPR001766">
    <property type="entry name" value="Fork_head_dom"/>
</dbReference>
<feature type="region of interest" description="Disordered" evidence="5">
    <location>
        <begin position="120"/>
        <end position="150"/>
    </location>
</feature>
<dbReference type="PANTHER" id="PTHR11829">
    <property type="entry name" value="FORKHEAD BOX PROTEIN"/>
    <property type="match status" value="1"/>
</dbReference>
<evidence type="ECO:0000256" key="2">
    <source>
        <dbReference type="ARBA" id="ARBA00023125"/>
    </source>
</evidence>
<dbReference type="GO" id="GO:0005634">
    <property type="term" value="C:nucleus"/>
    <property type="evidence" value="ECO:0007669"/>
    <property type="project" value="UniProtKB-SubCell"/>
</dbReference>
<gene>
    <name evidence="7" type="ORF">BOKJ2_LOCUS11932</name>
</gene>
<dbReference type="GO" id="GO:0030154">
    <property type="term" value="P:cell differentiation"/>
    <property type="evidence" value="ECO:0007669"/>
    <property type="project" value="TreeGrafter"/>
</dbReference>
<evidence type="ECO:0000313" key="7">
    <source>
        <dbReference type="EMBL" id="CAD5226147.1"/>
    </source>
</evidence>
<keyword evidence="8" id="KW-1185">Reference proteome</keyword>
<dbReference type="Gene3D" id="1.10.10.10">
    <property type="entry name" value="Winged helix-like DNA-binding domain superfamily/Winged helix DNA-binding domain"/>
    <property type="match status" value="1"/>
</dbReference>
<dbReference type="InterPro" id="IPR018122">
    <property type="entry name" value="TF_fork_head_CS_1"/>
</dbReference>
<dbReference type="InterPro" id="IPR050211">
    <property type="entry name" value="FOX_domain-containing"/>
</dbReference>
<dbReference type="PROSITE" id="PS00657">
    <property type="entry name" value="FORK_HEAD_1"/>
    <property type="match status" value="1"/>
</dbReference>
<dbReference type="SUPFAM" id="SSF46785">
    <property type="entry name" value="Winged helix' DNA-binding domain"/>
    <property type="match status" value="1"/>
</dbReference>